<organism evidence="1 2">
    <name type="scientific">Calidithermus terrae</name>
    <dbReference type="NCBI Taxonomy" id="1408545"/>
    <lineage>
        <taxon>Bacteria</taxon>
        <taxon>Thermotogati</taxon>
        <taxon>Deinococcota</taxon>
        <taxon>Deinococci</taxon>
        <taxon>Thermales</taxon>
        <taxon>Thermaceae</taxon>
        <taxon>Calidithermus</taxon>
    </lineage>
</organism>
<dbReference type="Proteomes" id="UP000265715">
    <property type="component" value="Unassembled WGS sequence"/>
</dbReference>
<dbReference type="Pfam" id="PF06224">
    <property type="entry name" value="AlkZ-like"/>
    <property type="match status" value="1"/>
</dbReference>
<comment type="caution">
    <text evidence="1">The sequence shown here is derived from an EMBL/GenBank/DDBJ whole genome shotgun (WGS) entry which is preliminary data.</text>
</comment>
<accession>A0A399ECE1</accession>
<dbReference type="EMBL" id="QXDL01000200">
    <property type="protein sequence ID" value="RIH81163.1"/>
    <property type="molecule type" value="Genomic_DNA"/>
</dbReference>
<keyword evidence="1" id="KW-0238">DNA-binding</keyword>
<sequence>MLRRLEAVQRDPVNVVAPNHHLVLRNRLRGYRAEHLEALYPKRRVFEYWAQARCVLPIEDWGVFELRRQRWRLEHTVQGRRGEGYAGEIYAAIEYVRSRLEAEGPLPARALDNGKKVRGYWGFTAKATSQAIEHLWEAGELVVAYRKGDERHFALASRWFPELPPATADPQAKLLKFVRAYGVLDAGDPRLGWLPMAAAERRAALEPLLRQGVVLPLHLEGVRRHYYLWAELLPLLEALQGAEVAPRLTLLSPLDNLLWRRERVQDLWGFDYRWEIYVPEPKRRYGPYVLPVLEGEHLVARVDARTERAQGRLRVRQVWWERRPRAKQAARLWQALAELARSQGLELEPARPIP</sequence>
<proteinExistence type="predicted"/>
<dbReference type="InterPro" id="IPR009351">
    <property type="entry name" value="AlkZ-like"/>
</dbReference>
<name>A0A399ECE1_9DEIN</name>
<dbReference type="PANTHER" id="PTHR30528">
    <property type="entry name" value="CYTOPLASMIC PROTEIN"/>
    <property type="match status" value="1"/>
</dbReference>
<dbReference type="AlphaFoldDB" id="A0A399ECE1"/>
<dbReference type="GO" id="GO:0003677">
    <property type="term" value="F:DNA binding"/>
    <property type="evidence" value="ECO:0007669"/>
    <property type="project" value="UniProtKB-KW"/>
</dbReference>
<reference evidence="1 2" key="1">
    <citation type="submission" date="2018-08" db="EMBL/GenBank/DDBJ databases">
        <title>Meiothermus terrae DSM 26712 genome sequencing project.</title>
        <authorList>
            <person name="Da Costa M.S."/>
            <person name="Albuquerque L."/>
            <person name="Raposo P."/>
            <person name="Froufe H.J.C."/>
            <person name="Barroso C.S."/>
            <person name="Egas C."/>
        </authorList>
    </citation>
    <scope>NUCLEOTIDE SEQUENCE [LARGE SCALE GENOMIC DNA]</scope>
    <source>
        <strain evidence="1 2">DSM 26712</strain>
    </source>
</reference>
<evidence type="ECO:0000313" key="1">
    <source>
        <dbReference type="EMBL" id="RIH81163.1"/>
    </source>
</evidence>
<evidence type="ECO:0000313" key="2">
    <source>
        <dbReference type="Proteomes" id="UP000265715"/>
    </source>
</evidence>
<keyword evidence="2" id="KW-1185">Reference proteome</keyword>
<gene>
    <name evidence="1" type="ORF">Mterra_03353</name>
</gene>
<protein>
    <submittedName>
        <fullName evidence="1">Winged helix DNA-binding domain protein</fullName>
    </submittedName>
</protein>
<dbReference type="PANTHER" id="PTHR30528:SF0">
    <property type="entry name" value="CYTOPLASMIC PROTEIN"/>
    <property type="match status" value="1"/>
</dbReference>